<evidence type="ECO:0000313" key="16">
    <source>
        <dbReference type="EnsemblMetazoa" id="XP_014246580.1"/>
    </source>
</evidence>
<dbReference type="NCBIfam" id="NF008724">
    <property type="entry name" value="PRK11720.1"/>
    <property type="match status" value="1"/>
</dbReference>
<evidence type="ECO:0000256" key="13">
    <source>
        <dbReference type="SAM" id="MobiDB-lite"/>
    </source>
</evidence>
<evidence type="ECO:0000313" key="17">
    <source>
        <dbReference type="Proteomes" id="UP000494040"/>
    </source>
</evidence>
<evidence type="ECO:0000256" key="2">
    <source>
        <dbReference type="ARBA" id="ARBA00001947"/>
    </source>
</evidence>
<dbReference type="EnsemblMetazoa" id="XM_014391094.2">
    <property type="protein sequence ID" value="XP_014246580.1"/>
    <property type="gene ID" value="LOC106664981"/>
</dbReference>
<feature type="active site" description="Tele-UMP-histidine intermediate" evidence="11">
    <location>
        <position position="170"/>
    </location>
</feature>
<dbReference type="InterPro" id="IPR019779">
    <property type="entry name" value="GalP_UDPtransf1_His-AS"/>
</dbReference>
<dbReference type="InterPro" id="IPR036265">
    <property type="entry name" value="HIT-like_sf"/>
</dbReference>
<dbReference type="GO" id="GO:0033499">
    <property type="term" value="P:galactose catabolic process via UDP-galactose, Leloir pathway"/>
    <property type="evidence" value="ECO:0007669"/>
    <property type="project" value="TreeGrafter"/>
</dbReference>
<keyword evidence="7 12" id="KW-0479">Metal-binding</keyword>
<dbReference type="OMA" id="CFENRGA"/>
<dbReference type="SUPFAM" id="SSF54197">
    <property type="entry name" value="HIT-like"/>
    <property type="match status" value="2"/>
</dbReference>
<evidence type="ECO:0000259" key="14">
    <source>
        <dbReference type="Pfam" id="PF01087"/>
    </source>
</evidence>
<comment type="pathway">
    <text evidence="3 12">Carbohydrate metabolism; galactose metabolism.</text>
</comment>
<evidence type="ECO:0000256" key="9">
    <source>
        <dbReference type="ARBA" id="ARBA00023144"/>
    </source>
</evidence>
<feature type="region of interest" description="Disordered" evidence="13">
    <location>
        <begin position="39"/>
        <end position="59"/>
    </location>
</feature>
<comment type="catalytic activity">
    <reaction evidence="1 12">
        <text>alpha-D-galactose 1-phosphate + UDP-alpha-D-glucose = alpha-D-glucose 1-phosphate + UDP-alpha-D-galactose</text>
        <dbReference type="Rhea" id="RHEA:13989"/>
        <dbReference type="ChEBI" id="CHEBI:58336"/>
        <dbReference type="ChEBI" id="CHEBI:58601"/>
        <dbReference type="ChEBI" id="CHEBI:58885"/>
        <dbReference type="ChEBI" id="CHEBI:66914"/>
        <dbReference type="EC" id="2.7.7.12"/>
    </reaction>
</comment>
<dbReference type="OrthoDB" id="418412at2759"/>
<dbReference type="FunFam" id="3.30.428.10:FF:000001">
    <property type="entry name" value="Galactose-1-phosphate uridylyltransferase"/>
    <property type="match status" value="1"/>
</dbReference>
<feature type="domain" description="Galactose-1-phosphate uridyl transferase C-terminal" evidence="15">
    <location>
        <begin position="187"/>
        <end position="351"/>
    </location>
</feature>
<keyword evidence="6 12" id="KW-0548">Nucleotidyltransferase</keyword>
<evidence type="ECO:0000256" key="6">
    <source>
        <dbReference type="ARBA" id="ARBA00022695"/>
    </source>
</evidence>
<dbReference type="PROSITE" id="PS00117">
    <property type="entry name" value="GAL_P_UDP_TRANSF_I"/>
    <property type="match status" value="1"/>
</dbReference>
<dbReference type="PANTHER" id="PTHR11943:SF1">
    <property type="entry name" value="GALACTOSE-1-PHOSPHATE URIDYLYLTRANSFERASE"/>
    <property type="match status" value="1"/>
</dbReference>
<dbReference type="PIRSF" id="PIRSF000808">
    <property type="entry name" value="GalT"/>
    <property type="match status" value="1"/>
</dbReference>
<dbReference type="FunFam" id="3.30.428.10:FF:000002">
    <property type="entry name" value="Galactose-1-phosphate uridylyltransferase"/>
    <property type="match status" value="1"/>
</dbReference>
<dbReference type="GO" id="GO:0008270">
    <property type="term" value="F:zinc ion binding"/>
    <property type="evidence" value="ECO:0007669"/>
    <property type="project" value="InterPro"/>
</dbReference>
<evidence type="ECO:0000256" key="12">
    <source>
        <dbReference type="RuleBase" id="RU000506"/>
    </source>
</evidence>
<keyword evidence="17" id="KW-1185">Reference proteome</keyword>
<dbReference type="GO" id="GO:0008108">
    <property type="term" value="F:UDP-glucose:hexose-1-phosphate uridylyltransferase activity"/>
    <property type="evidence" value="ECO:0007669"/>
    <property type="project" value="UniProtKB-EC"/>
</dbReference>
<dbReference type="Proteomes" id="UP000494040">
    <property type="component" value="Unassembled WGS sequence"/>
</dbReference>
<evidence type="ECO:0000256" key="5">
    <source>
        <dbReference type="ARBA" id="ARBA00022679"/>
    </source>
</evidence>
<protein>
    <recommendedName>
        <fullName evidence="12">Galactose-1-phosphate uridylyltransferase</fullName>
        <ecNumber evidence="12">2.7.7.12</ecNumber>
    </recommendedName>
</protein>
<evidence type="ECO:0000256" key="11">
    <source>
        <dbReference type="PIRSR" id="PIRSR000808-1"/>
    </source>
</evidence>
<dbReference type="KEGG" id="clec:106664981"/>
<evidence type="ECO:0000256" key="3">
    <source>
        <dbReference type="ARBA" id="ARBA00004947"/>
    </source>
</evidence>
<comment type="cofactor">
    <cofactor evidence="2">
        <name>Zn(2+)</name>
        <dbReference type="ChEBI" id="CHEBI:29105"/>
    </cofactor>
</comment>
<accession>A0A8I6TFI3</accession>
<dbReference type="CDD" id="cd00608">
    <property type="entry name" value="GalT"/>
    <property type="match status" value="1"/>
</dbReference>
<feature type="domain" description="Galactose-1-phosphate uridyl transferase N-terminal" evidence="14">
    <location>
        <begin position="10"/>
        <end position="180"/>
    </location>
</feature>
<evidence type="ECO:0000256" key="1">
    <source>
        <dbReference type="ARBA" id="ARBA00001107"/>
    </source>
</evidence>
<dbReference type="Pfam" id="PF02744">
    <property type="entry name" value="GalP_UDP_tr_C"/>
    <property type="match status" value="1"/>
</dbReference>
<sequence>MEVTAAEFSLSAHPHIRWNPLIEKWVLVSPHRIERPWSGKEEKYEGQSLPETDPANPLVPQAMRPNGIVTPNYTNTYVFTNDFPALIPEPPEPPYNNDPLFKISAARGTCRVLCYAPKTEVTMGIMPIQDIFKIINIWVDETVDLGETYDWVQIFENRGELMGCSNPHPHGQIWASSFIPSEPALKDKTQREYYISNRTPMLMDYVRKEIENKERIVLMNDEWVVLVPFWASWPFETMILPRTHVQRMYDINHDQKVALAYIMRQLCVKYDNLFRSVFPFSMGWHGAPTGSKRSENMEHWVLHALFYPPLLRSASIRKFMVGYEMLAQAQRDMTPEAAAEKLRSASDSHFLFSDTK</sequence>
<organism evidence="16 17">
    <name type="scientific">Cimex lectularius</name>
    <name type="common">Bed bug</name>
    <name type="synonym">Acanthia lectularia</name>
    <dbReference type="NCBI Taxonomy" id="79782"/>
    <lineage>
        <taxon>Eukaryota</taxon>
        <taxon>Metazoa</taxon>
        <taxon>Ecdysozoa</taxon>
        <taxon>Arthropoda</taxon>
        <taxon>Hexapoda</taxon>
        <taxon>Insecta</taxon>
        <taxon>Pterygota</taxon>
        <taxon>Neoptera</taxon>
        <taxon>Paraneoptera</taxon>
        <taxon>Hemiptera</taxon>
        <taxon>Heteroptera</taxon>
        <taxon>Panheteroptera</taxon>
        <taxon>Cimicomorpha</taxon>
        <taxon>Cimicidae</taxon>
        <taxon>Cimex</taxon>
    </lineage>
</organism>
<gene>
    <name evidence="16" type="primary">106664981</name>
</gene>
<keyword evidence="8" id="KW-0862">Zinc</keyword>
<dbReference type="InterPro" id="IPR005850">
    <property type="entry name" value="GalP_Utransf_C"/>
</dbReference>
<dbReference type="Pfam" id="PF01087">
    <property type="entry name" value="GalP_UDP_transf"/>
    <property type="match status" value="1"/>
</dbReference>
<evidence type="ECO:0000259" key="15">
    <source>
        <dbReference type="Pfam" id="PF02744"/>
    </source>
</evidence>
<dbReference type="GO" id="GO:0005737">
    <property type="term" value="C:cytoplasm"/>
    <property type="evidence" value="ECO:0007669"/>
    <property type="project" value="TreeGrafter"/>
</dbReference>
<keyword evidence="5 12" id="KW-0808">Transferase</keyword>
<name>A0A8I6TFI3_CIMLE</name>
<evidence type="ECO:0000256" key="4">
    <source>
        <dbReference type="ARBA" id="ARBA00010951"/>
    </source>
</evidence>
<dbReference type="PANTHER" id="PTHR11943">
    <property type="entry name" value="GALACTOSE-1-PHOSPHATE URIDYLYLTRANSFERASE"/>
    <property type="match status" value="1"/>
</dbReference>
<dbReference type="Gene3D" id="3.30.428.10">
    <property type="entry name" value="HIT-like"/>
    <property type="match status" value="2"/>
</dbReference>
<proteinExistence type="inferred from homology"/>
<dbReference type="NCBIfam" id="TIGR00209">
    <property type="entry name" value="galT_1"/>
    <property type="match status" value="1"/>
</dbReference>
<evidence type="ECO:0000256" key="8">
    <source>
        <dbReference type="ARBA" id="ARBA00022833"/>
    </source>
</evidence>
<dbReference type="UniPathway" id="UPA00214"/>
<keyword evidence="9 12" id="KW-0299">Galactose metabolism</keyword>
<dbReference type="EC" id="2.7.7.12" evidence="12"/>
<keyword evidence="10 12" id="KW-0119">Carbohydrate metabolism</keyword>
<reference evidence="16" key="1">
    <citation type="submission" date="2022-01" db="UniProtKB">
        <authorList>
            <consortium name="EnsemblMetazoa"/>
        </authorList>
    </citation>
    <scope>IDENTIFICATION</scope>
</reference>
<dbReference type="InterPro" id="IPR001937">
    <property type="entry name" value="GalP_UDPtransf1"/>
</dbReference>
<comment type="similarity">
    <text evidence="4 12">Belongs to the galactose-1-phosphate uridylyltransferase type 1 family.</text>
</comment>
<dbReference type="InterPro" id="IPR005849">
    <property type="entry name" value="GalP_Utransf_N"/>
</dbReference>
<dbReference type="AlphaFoldDB" id="A0A8I6TFI3"/>
<evidence type="ECO:0000256" key="7">
    <source>
        <dbReference type="ARBA" id="ARBA00022723"/>
    </source>
</evidence>
<evidence type="ECO:0000256" key="10">
    <source>
        <dbReference type="ARBA" id="ARBA00023277"/>
    </source>
</evidence>